<keyword evidence="1" id="KW-0689">Ribosomal protein</keyword>
<evidence type="ECO:0000313" key="1">
    <source>
        <dbReference type="EMBL" id="ACB43524.1"/>
    </source>
</evidence>
<dbReference type="GO" id="GO:0032259">
    <property type="term" value="P:methylation"/>
    <property type="evidence" value="ECO:0007669"/>
    <property type="project" value="UniProtKB-KW"/>
</dbReference>
<sequence length="75" mass="8304">MLVPHVNGTSNSILVNSFSILQRVDAKLCRALGCLNRAVSDFADWKIQAALSPENAREALKSPANLYCKLRYKIV</sequence>
<dbReference type="KEGG" id="pne:Pnec_0227"/>
<accession>B1XT47</accession>
<protein>
    <submittedName>
        <fullName evidence="1">Ribosomal protein L11 methyltransferase</fullName>
    </submittedName>
</protein>
<dbReference type="HOGENOM" id="CLU_2667948_0_0_4"/>
<dbReference type="AlphaFoldDB" id="B1XT47"/>
<dbReference type="STRING" id="452638.Pnec_0227"/>
<gene>
    <name evidence="1" type="ordered locus">Pnec_0227</name>
</gene>
<dbReference type="GO" id="GO:0005840">
    <property type="term" value="C:ribosome"/>
    <property type="evidence" value="ECO:0007669"/>
    <property type="project" value="UniProtKB-KW"/>
</dbReference>
<organism evidence="1">
    <name type="scientific">Polynucleobacter necessarius subsp. necessarius (strain STIR1)</name>
    <dbReference type="NCBI Taxonomy" id="452638"/>
    <lineage>
        <taxon>Bacteria</taxon>
        <taxon>Pseudomonadati</taxon>
        <taxon>Pseudomonadota</taxon>
        <taxon>Betaproteobacteria</taxon>
        <taxon>Burkholderiales</taxon>
        <taxon>Burkholderiaceae</taxon>
        <taxon>Polynucleobacter</taxon>
    </lineage>
</organism>
<dbReference type="GO" id="GO:0008168">
    <property type="term" value="F:methyltransferase activity"/>
    <property type="evidence" value="ECO:0007669"/>
    <property type="project" value="UniProtKB-KW"/>
</dbReference>
<keyword evidence="1" id="KW-0808">Transferase</keyword>
<keyword evidence="1" id="KW-0489">Methyltransferase</keyword>
<proteinExistence type="predicted"/>
<dbReference type="eggNOG" id="COG2264">
    <property type="taxonomic scope" value="Bacteria"/>
</dbReference>
<dbReference type="EMBL" id="CP001010">
    <property type="protein sequence ID" value="ACB43524.1"/>
    <property type="molecule type" value="Genomic_DNA"/>
</dbReference>
<name>B1XT47_POLNS</name>
<keyword evidence="1" id="KW-0687">Ribonucleoprotein</keyword>
<reference evidence="1" key="1">
    <citation type="submission" date="2008-03" db="EMBL/GenBank/DDBJ databases">
        <title>Complete sequence of Polynucleobacter necessarius STIR1.</title>
        <authorList>
            <consortium name="US DOE Joint Genome Institute"/>
            <person name="Copeland A."/>
            <person name="Lucas S."/>
            <person name="Lapidus A."/>
            <person name="Barry K."/>
            <person name="Detter J.C."/>
            <person name="Glavina del Rio T."/>
            <person name="Hammon N."/>
            <person name="Israni S."/>
            <person name="Dalin E."/>
            <person name="Tice H."/>
            <person name="Pitluck S."/>
            <person name="Chain P."/>
            <person name="Malfatti S."/>
            <person name="Shin M."/>
            <person name="Vergez L."/>
            <person name="Schmutz J."/>
            <person name="Larimer F."/>
            <person name="Land M."/>
            <person name="Hauser L."/>
            <person name="Kyrpides N."/>
            <person name="Kim E."/>
            <person name="Hahn M."/>
            <person name="Richardson P."/>
        </authorList>
    </citation>
    <scope>NUCLEOTIDE SEQUENCE [LARGE SCALE GENOMIC DNA]</scope>
    <source>
        <strain evidence="1">STIR1</strain>
    </source>
</reference>